<evidence type="ECO:0000313" key="2">
    <source>
        <dbReference type="Proteomes" id="UP000036873"/>
    </source>
</evidence>
<dbReference type="Proteomes" id="UP000036873">
    <property type="component" value="Unassembled WGS sequence"/>
</dbReference>
<reference evidence="2" key="1">
    <citation type="submission" date="2015-07" db="EMBL/GenBank/DDBJ databases">
        <title>Draft genome sequence of Acetobacterium bakii DSM 8293, a potential psychrophilic chemical producer through syngas fermentation.</title>
        <authorList>
            <person name="Song Y."/>
            <person name="Hwang S."/>
            <person name="Cho B.-K."/>
        </authorList>
    </citation>
    <scope>NUCLEOTIDE SEQUENCE [LARGE SCALE GENOMIC DNA]</scope>
    <source>
        <strain evidence="2">DSM 8239</strain>
    </source>
</reference>
<gene>
    <name evidence="1" type="ORF">AKG39_04240</name>
</gene>
<dbReference type="RefSeq" id="WP_050739116.1">
    <property type="nucleotide sequence ID" value="NZ_LGYO01000008.1"/>
</dbReference>
<protein>
    <recommendedName>
        <fullName evidence="3">Haloacid dehalogenase</fullName>
    </recommendedName>
</protein>
<comment type="caution">
    <text evidence="1">The sequence shown here is derived from an EMBL/GenBank/DDBJ whole genome shotgun (WGS) entry which is preliminary data.</text>
</comment>
<evidence type="ECO:0000313" key="1">
    <source>
        <dbReference type="EMBL" id="KNZ42936.1"/>
    </source>
</evidence>
<evidence type="ECO:0008006" key="3">
    <source>
        <dbReference type="Google" id="ProtNLM"/>
    </source>
</evidence>
<sequence>MLKKHPVIAMMYDFDKTLRTKDMREYEFIPSLGVRADEFWKESNRLATQVGMDRILASIYGI</sequence>
<dbReference type="EMBL" id="LGYO01000008">
    <property type="protein sequence ID" value="KNZ42936.1"/>
    <property type="molecule type" value="Genomic_DNA"/>
</dbReference>
<accession>A0A0L6U355</accession>
<keyword evidence="2" id="KW-1185">Reference proteome</keyword>
<dbReference type="AlphaFoldDB" id="A0A0L6U355"/>
<dbReference type="OrthoDB" id="9785423at2"/>
<dbReference type="STRING" id="52689.AKG39_04240"/>
<organism evidence="1 2">
    <name type="scientific">Acetobacterium bakii</name>
    <dbReference type="NCBI Taxonomy" id="52689"/>
    <lineage>
        <taxon>Bacteria</taxon>
        <taxon>Bacillati</taxon>
        <taxon>Bacillota</taxon>
        <taxon>Clostridia</taxon>
        <taxon>Eubacteriales</taxon>
        <taxon>Eubacteriaceae</taxon>
        <taxon>Acetobacterium</taxon>
    </lineage>
</organism>
<proteinExistence type="predicted"/>
<name>A0A0L6U355_9FIRM</name>